<keyword evidence="2 6" id="KW-0812">Transmembrane</keyword>
<sequence length="95" mass="10935">MTFIPKFIFIIFILLFGLALHLKNHQLVTLNYYIGEIQLSFSLVIVLAICVGVLLGILVNFPIIMRIKKNNHKLEKKLKNTEKEINSLRVTALKD</sequence>
<feature type="transmembrane region" description="Helical" evidence="6">
    <location>
        <begin position="43"/>
        <end position="64"/>
    </location>
</feature>
<keyword evidence="4 6" id="KW-0472">Membrane</keyword>
<reference evidence="8" key="1">
    <citation type="submission" date="2018-05" db="EMBL/GenBank/DDBJ databases">
        <authorList>
            <person name="Lanie J.A."/>
            <person name="Ng W.-L."/>
            <person name="Kazmierczak K.M."/>
            <person name="Andrzejewski T.M."/>
            <person name="Davidsen T.M."/>
            <person name="Wayne K.J."/>
            <person name="Tettelin H."/>
            <person name="Glass J.I."/>
            <person name="Rusch D."/>
            <person name="Podicherti R."/>
            <person name="Tsui H.-C.T."/>
            <person name="Winkler M.E."/>
        </authorList>
    </citation>
    <scope>NUCLEOTIDE SEQUENCE</scope>
</reference>
<dbReference type="AlphaFoldDB" id="A0A382LMD7"/>
<dbReference type="GO" id="GO:0005886">
    <property type="term" value="C:plasma membrane"/>
    <property type="evidence" value="ECO:0007669"/>
    <property type="project" value="InterPro"/>
</dbReference>
<proteinExistence type="predicted"/>
<evidence type="ECO:0000256" key="2">
    <source>
        <dbReference type="ARBA" id="ARBA00022692"/>
    </source>
</evidence>
<name>A0A382LMD7_9ZZZZ</name>
<feature type="transmembrane region" description="Helical" evidence="6">
    <location>
        <begin position="7"/>
        <end position="23"/>
    </location>
</feature>
<keyword evidence="1" id="KW-1003">Cell membrane</keyword>
<evidence type="ECO:0000256" key="5">
    <source>
        <dbReference type="SAM" id="Coils"/>
    </source>
</evidence>
<protein>
    <recommendedName>
        <fullName evidence="7">Lipopolysaccharide assembly protein A domain-containing protein</fullName>
    </recommendedName>
</protein>
<dbReference type="Pfam" id="PF06305">
    <property type="entry name" value="LapA_dom"/>
    <property type="match status" value="1"/>
</dbReference>
<evidence type="ECO:0000256" key="4">
    <source>
        <dbReference type="ARBA" id="ARBA00023136"/>
    </source>
</evidence>
<evidence type="ECO:0000256" key="1">
    <source>
        <dbReference type="ARBA" id="ARBA00022475"/>
    </source>
</evidence>
<keyword evidence="5" id="KW-0175">Coiled coil</keyword>
<dbReference type="EMBL" id="UINC01087140">
    <property type="protein sequence ID" value="SVC36262.1"/>
    <property type="molecule type" value="Genomic_DNA"/>
</dbReference>
<gene>
    <name evidence="8" type="ORF">METZ01_LOCUS289116</name>
</gene>
<keyword evidence="3 6" id="KW-1133">Transmembrane helix</keyword>
<evidence type="ECO:0000259" key="7">
    <source>
        <dbReference type="Pfam" id="PF06305"/>
    </source>
</evidence>
<evidence type="ECO:0000256" key="6">
    <source>
        <dbReference type="SAM" id="Phobius"/>
    </source>
</evidence>
<feature type="domain" description="Lipopolysaccharide assembly protein A" evidence="7">
    <location>
        <begin position="23"/>
        <end position="86"/>
    </location>
</feature>
<organism evidence="8">
    <name type="scientific">marine metagenome</name>
    <dbReference type="NCBI Taxonomy" id="408172"/>
    <lineage>
        <taxon>unclassified sequences</taxon>
        <taxon>metagenomes</taxon>
        <taxon>ecological metagenomes</taxon>
    </lineage>
</organism>
<evidence type="ECO:0000313" key="8">
    <source>
        <dbReference type="EMBL" id="SVC36262.1"/>
    </source>
</evidence>
<dbReference type="InterPro" id="IPR010445">
    <property type="entry name" value="LapA_dom"/>
</dbReference>
<accession>A0A382LMD7</accession>
<feature type="coiled-coil region" evidence="5">
    <location>
        <begin position="64"/>
        <end position="91"/>
    </location>
</feature>
<evidence type="ECO:0000256" key="3">
    <source>
        <dbReference type="ARBA" id="ARBA00022989"/>
    </source>
</evidence>